<evidence type="ECO:0000313" key="1">
    <source>
        <dbReference type="EMBL" id="GAA2731074.1"/>
    </source>
</evidence>
<name>A0ABP6GW39_9MICO</name>
<reference evidence="2" key="1">
    <citation type="journal article" date="2019" name="Int. J. Syst. Evol. Microbiol.">
        <title>The Global Catalogue of Microorganisms (GCM) 10K type strain sequencing project: providing services to taxonomists for standard genome sequencing and annotation.</title>
        <authorList>
            <consortium name="The Broad Institute Genomics Platform"/>
            <consortium name="The Broad Institute Genome Sequencing Center for Infectious Disease"/>
            <person name="Wu L."/>
            <person name="Ma J."/>
        </authorList>
    </citation>
    <scope>NUCLEOTIDE SEQUENCE [LARGE SCALE GENOMIC DNA]</scope>
    <source>
        <strain evidence="2">JCM 16378</strain>
    </source>
</reference>
<accession>A0ABP6GW39</accession>
<dbReference type="RefSeq" id="WP_344189723.1">
    <property type="nucleotide sequence ID" value="NZ_BAAARN010000001.1"/>
</dbReference>
<keyword evidence="2" id="KW-1185">Reference proteome</keyword>
<dbReference type="InterPro" id="IPR011037">
    <property type="entry name" value="Pyrv_Knase-like_insert_dom_sf"/>
</dbReference>
<organism evidence="1 2">
    <name type="scientific">Pedococcus aerophilus</name>
    <dbReference type="NCBI Taxonomy" id="436356"/>
    <lineage>
        <taxon>Bacteria</taxon>
        <taxon>Bacillati</taxon>
        <taxon>Actinomycetota</taxon>
        <taxon>Actinomycetes</taxon>
        <taxon>Micrococcales</taxon>
        <taxon>Intrasporangiaceae</taxon>
        <taxon>Pedococcus</taxon>
    </lineage>
</organism>
<sequence>MSDSPDQTARPVPATVQGLHVYPVKGEPGRDLTDVLVEAEGLEGDRRKKAPVQVVAAQDVRDDTRANLVVTLTSEALARSVGAVLRVGDVELDVTGPAGGCPGVYAAVRRPGTVRLGDPVATETDPD</sequence>
<gene>
    <name evidence="1" type="ORF">GCM10009867_03850</name>
</gene>
<evidence type="ECO:0008006" key="3">
    <source>
        <dbReference type="Google" id="ProtNLM"/>
    </source>
</evidence>
<evidence type="ECO:0000313" key="2">
    <source>
        <dbReference type="Proteomes" id="UP001501326"/>
    </source>
</evidence>
<dbReference type="Proteomes" id="UP001501326">
    <property type="component" value="Unassembled WGS sequence"/>
</dbReference>
<proteinExistence type="predicted"/>
<dbReference type="EMBL" id="BAAARN010000001">
    <property type="protein sequence ID" value="GAA2731074.1"/>
    <property type="molecule type" value="Genomic_DNA"/>
</dbReference>
<comment type="caution">
    <text evidence="1">The sequence shown here is derived from an EMBL/GenBank/DDBJ whole genome shotgun (WGS) entry which is preliminary data.</text>
</comment>
<dbReference type="SUPFAM" id="SSF50800">
    <property type="entry name" value="PK beta-barrel domain-like"/>
    <property type="match status" value="1"/>
</dbReference>
<protein>
    <recommendedName>
        <fullName evidence="3">MOSC domain-containing protein</fullName>
    </recommendedName>
</protein>